<dbReference type="Gene3D" id="3.40.50.12780">
    <property type="entry name" value="N-terminal domain of ligase-like"/>
    <property type="match status" value="1"/>
</dbReference>
<keyword evidence="2" id="KW-0067">ATP-binding</keyword>
<evidence type="ECO:0000313" key="5">
    <source>
        <dbReference type="Proteomes" id="UP000005835"/>
    </source>
</evidence>
<dbReference type="InterPro" id="IPR000873">
    <property type="entry name" value="AMP-dep_synth/lig_dom"/>
</dbReference>
<protein>
    <recommendedName>
        <fullName evidence="3">AMP-dependent synthetase/ligase domain-containing protein</fullName>
    </recommendedName>
</protein>
<dbReference type="EMBL" id="ADMG01000002">
    <property type="protein sequence ID" value="EKB32377.1"/>
    <property type="molecule type" value="Genomic_DNA"/>
</dbReference>
<sequence length="621" mass="68965">MSSNPQNLADDGLERIKALDVLTTLPELLTHHLTVRPDDVAYKVYDNASKSWKDLTFKNVYDQVHAWRHAFAARSELVRGDRVAMLLPNCPEAVFFDLSALSNTLVPVPLHAIDTPKSSAFILNDSGAKVLVTNKLLKWKQIREAAETPEIRLVVITDDKDCDDLEAPIPVMTKETFLKLGETSQLPKEAPKATDLAALVYTSGTTGNPKGVMLTHRNVISNIQGVLKNLQPSGHETFLSFLPLSHTFERTTSYYLALGLGYTTAFNRSIANLQADFREIRPTVLMSVPRVYEMIYAKLQDGLAKKSKFVRYLFDWAVEVGWRRFCRENGLPVESSSRAWLDPFVAGFLDKKVGSQLRAVFGDRIHLYISGGAALSPAVARTFFALGVPIYQGYGMTETSPIISVNKVGHNHPNTVGPALPNIEVRLGEGDELQVRGPTVMKGYWNREEATKAIFTEDGWLRTGDVCTIYPDGNIRITGRIKEIIVTSTSEKVPPADLESAITSDRLFSQCMVVGDDRPFIAAVAVVNPDEFKTVCGELGLDPTKPESLQDPAFRKAALKRIKTATAGFPNYGVPRQVHCTLDAWTIDNGLLTPTLKMKRNLIRQRYTAEINALYDTLVKR</sequence>
<evidence type="ECO:0000256" key="1">
    <source>
        <dbReference type="ARBA" id="ARBA00022741"/>
    </source>
</evidence>
<dbReference type="PANTHER" id="PTHR43272">
    <property type="entry name" value="LONG-CHAIN-FATTY-ACID--COA LIGASE"/>
    <property type="match status" value="1"/>
</dbReference>
<reference evidence="4 5" key="1">
    <citation type="submission" date="2012-05" db="EMBL/GenBank/DDBJ databases">
        <title>The Genome Sequence of Sutterella wadsworthensis 2_1_59BFAA.</title>
        <authorList>
            <consortium name="The Broad Institute Genome Sequencing Platform"/>
            <person name="Earl A."/>
            <person name="Ward D."/>
            <person name="Feldgarden M."/>
            <person name="Gevers D."/>
            <person name="Daigneault M."/>
            <person name="Strauss J."/>
            <person name="Allen-Vercoe E."/>
            <person name="Walker B."/>
            <person name="Young S.K."/>
            <person name="Zeng Q."/>
            <person name="Gargeya S."/>
            <person name="Fitzgerald M."/>
            <person name="Haas B."/>
            <person name="Abouelleil A."/>
            <person name="Alvarado L."/>
            <person name="Arachchi H.M."/>
            <person name="Berlin A.M."/>
            <person name="Chapman S.B."/>
            <person name="Goldberg J."/>
            <person name="Griggs A."/>
            <person name="Gujja S."/>
            <person name="Hansen M."/>
            <person name="Howarth C."/>
            <person name="Imamovic A."/>
            <person name="Larimer J."/>
            <person name="McCowen C."/>
            <person name="Montmayeur A."/>
            <person name="Murphy C."/>
            <person name="Neiman D."/>
            <person name="Pearson M."/>
            <person name="Priest M."/>
            <person name="Roberts A."/>
            <person name="Saif S."/>
            <person name="Shea T."/>
            <person name="Sisk P."/>
            <person name="Sykes S."/>
            <person name="Wortman J."/>
            <person name="Nusbaum C."/>
            <person name="Birren B."/>
        </authorList>
    </citation>
    <scope>NUCLEOTIDE SEQUENCE [LARGE SCALE GENOMIC DNA]</scope>
    <source>
        <strain evidence="4 5">2_1_59BFAA</strain>
    </source>
</reference>
<dbReference type="Proteomes" id="UP000005835">
    <property type="component" value="Unassembled WGS sequence"/>
</dbReference>
<name>K1JXH2_9BURK</name>
<dbReference type="GO" id="GO:0016020">
    <property type="term" value="C:membrane"/>
    <property type="evidence" value="ECO:0007669"/>
    <property type="project" value="TreeGrafter"/>
</dbReference>
<accession>K1JXH2</accession>
<dbReference type="GO" id="GO:0005524">
    <property type="term" value="F:ATP binding"/>
    <property type="evidence" value="ECO:0007669"/>
    <property type="project" value="UniProtKB-KW"/>
</dbReference>
<dbReference type="RefSeq" id="WP_005432988.1">
    <property type="nucleotide sequence ID" value="NZ_JH815513.1"/>
</dbReference>
<dbReference type="CDD" id="cd05907">
    <property type="entry name" value="VL_LC_FACS_like"/>
    <property type="match status" value="1"/>
</dbReference>
<dbReference type="PATRIC" id="fig|742823.3.peg.65"/>
<comment type="caution">
    <text evidence="4">The sequence shown here is derived from an EMBL/GenBank/DDBJ whole genome shotgun (WGS) entry which is preliminary data.</text>
</comment>
<dbReference type="STRING" id="742823.HMPREF9465_00060"/>
<dbReference type="Pfam" id="PF00501">
    <property type="entry name" value="AMP-binding"/>
    <property type="match status" value="1"/>
</dbReference>
<organism evidence="4 5">
    <name type="scientific">Sutterella wadsworthensis 2_1_59BFAA</name>
    <dbReference type="NCBI Taxonomy" id="742823"/>
    <lineage>
        <taxon>Bacteria</taxon>
        <taxon>Pseudomonadati</taxon>
        <taxon>Pseudomonadota</taxon>
        <taxon>Betaproteobacteria</taxon>
        <taxon>Burkholderiales</taxon>
        <taxon>Sutterellaceae</taxon>
        <taxon>Sutterella</taxon>
    </lineage>
</organism>
<dbReference type="GO" id="GO:0004467">
    <property type="term" value="F:long-chain fatty acid-CoA ligase activity"/>
    <property type="evidence" value="ECO:0007669"/>
    <property type="project" value="TreeGrafter"/>
</dbReference>
<dbReference type="AlphaFoldDB" id="K1JXH2"/>
<proteinExistence type="predicted"/>
<dbReference type="InterPro" id="IPR020845">
    <property type="entry name" value="AMP-binding_CS"/>
</dbReference>
<evidence type="ECO:0000259" key="3">
    <source>
        <dbReference type="Pfam" id="PF00501"/>
    </source>
</evidence>
<keyword evidence="1" id="KW-0547">Nucleotide-binding</keyword>
<dbReference type="InterPro" id="IPR042099">
    <property type="entry name" value="ANL_N_sf"/>
</dbReference>
<dbReference type="eggNOG" id="COG1022">
    <property type="taxonomic scope" value="Bacteria"/>
</dbReference>
<dbReference type="PANTHER" id="PTHR43272:SF33">
    <property type="entry name" value="AMP-BINDING DOMAIN-CONTAINING PROTEIN-RELATED"/>
    <property type="match status" value="1"/>
</dbReference>
<dbReference type="PROSITE" id="PS00455">
    <property type="entry name" value="AMP_BINDING"/>
    <property type="match status" value="1"/>
</dbReference>
<feature type="domain" description="AMP-dependent synthetase/ligase" evidence="3">
    <location>
        <begin position="31"/>
        <end position="445"/>
    </location>
</feature>
<dbReference type="OrthoDB" id="9766486at2"/>
<evidence type="ECO:0000256" key="2">
    <source>
        <dbReference type="ARBA" id="ARBA00022840"/>
    </source>
</evidence>
<dbReference type="SUPFAM" id="SSF56801">
    <property type="entry name" value="Acetyl-CoA synthetase-like"/>
    <property type="match status" value="1"/>
</dbReference>
<gene>
    <name evidence="4" type="ORF">HMPREF9465_00060</name>
</gene>
<dbReference type="Pfam" id="PF23562">
    <property type="entry name" value="AMP-binding_C_3"/>
    <property type="match status" value="1"/>
</dbReference>
<keyword evidence="5" id="KW-1185">Reference proteome</keyword>
<evidence type="ECO:0000313" key="4">
    <source>
        <dbReference type="EMBL" id="EKB32377.1"/>
    </source>
</evidence>
<dbReference type="HOGENOM" id="CLU_000022_45_5_4"/>